<dbReference type="Proteomes" id="UP000460298">
    <property type="component" value="Unassembled WGS sequence"/>
</dbReference>
<protein>
    <submittedName>
        <fullName evidence="2">DUF2784 domain-containing protein</fullName>
    </submittedName>
</protein>
<reference evidence="2 3" key="1">
    <citation type="submission" date="2019-10" db="EMBL/GenBank/DDBJ databases">
        <title>Extracellular Electron Transfer in a Candidatus Methanoperedens spp. Enrichment Culture.</title>
        <authorList>
            <person name="Berger S."/>
            <person name="Rangel Shaw D."/>
            <person name="Berben T."/>
            <person name="In 'T Zandt M."/>
            <person name="Frank J."/>
            <person name="Reimann J."/>
            <person name="Jetten M.S.M."/>
            <person name="Welte C.U."/>
        </authorList>
    </citation>
    <scope>NUCLEOTIDE SEQUENCE [LARGE SCALE GENOMIC DNA]</scope>
    <source>
        <strain evidence="2">SB12</strain>
    </source>
</reference>
<feature type="transmembrane region" description="Helical" evidence="1">
    <location>
        <begin position="6"/>
        <end position="25"/>
    </location>
</feature>
<keyword evidence="1" id="KW-0812">Transmembrane</keyword>
<feature type="transmembrane region" description="Helical" evidence="1">
    <location>
        <begin position="32"/>
        <end position="53"/>
    </location>
</feature>
<sequence length="123" mass="14096">MLQFYHYTFQTFHIALILFNVFGWIPRPTARLNLITLVATGLSWTVLGAFYGLGYCPLTDWHYGVLERLGRNNLPVSYIAFLIEEIWSVRVTATTADWITGLTYALALLASVVRNIKIRQSLR</sequence>
<accession>A0A833M075</accession>
<keyword evidence="1" id="KW-1133">Transmembrane helix</keyword>
<evidence type="ECO:0000313" key="3">
    <source>
        <dbReference type="Proteomes" id="UP000460298"/>
    </source>
</evidence>
<comment type="caution">
    <text evidence="2">The sequence shown here is derived from an EMBL/GenBank/DDBJ whole genome shotgun (WGS) entry which is preliminary data.</text>
</comment>
<dbReference type="InterPro" id="IPR021218">
    <property type="entry name" value="DUF2784"/>
</dbReference>
<dbReference type="EMBL" id="WBUI01000002">
    <property type="protein sequence ID" value="KAB2934948.1"/>
    <property type="molecule type" value="Genomic_DNA"/>
</dbReference>
<dbReference type="AlphaFoldDB" id="A0A833M075"/>
<name>A0A833M075_9LEPT</name>
<keyword evidence="1" id="KW-0472">Membrane</keyword>
<feature type="transmembrane region" description="Helical" evidence="1">
    <location>
        <begin position="98"/>
        <end position="116"/>
    </location>
</feature>
<gene>
    <name evidence="2" type="ORF">F9K24_02900</name>
</gene>
<proteinExistence type="predicted"/>
<evidence type="ECO:0000256" key="1">
    <source>
        <dbReference type="SAM" id="Phobius"/>
    </source>
</evidence>
<evidence type="ECO:0000313" key="2">
    <source>
        <dbReference type="EMBL" id="KAB2934948.1"/>
    </source>
</evidence>
<organism evidence="2 3">
    <name type="scientific">Leptonema illini</name>
    <dbReference type="NCBI Taxonomy" id="183"/>
    <lineage>
        <taxon>Bacteria</taxon>
        <taxon>Pseudomonadati</taxon>
        <taxon>Spirochaetota</taxon>
        <taxon>Spirochaetia</taxon>
        <taxon>Leptospirales</taxon>
        <taxon>Leptospiraceae</taxon>
        <taxon>Leptonema</taxon>
    </lineage>
</organism>
<dbReference type="Pfam" id="PF10861">
    <property type="entry name" value="DUF2784"/>
    <property type="match status" value="1"/>
</dbReference>